<dbReference type="EMBL" id="JAVRRA010024923">
    <property type="protein sequence ID" value="KAK5126158.1"/>
    <property type="molecule type" value="Genomic_DNA"/>
</dbReference>
<sequence length="180" mass="20447">KTPELEAENRIERDTAQETDTATTAAESFGLEPAAGTRAKNKSKASHAEPFKHAPLESLVDLPIDLPSLELINDRLSDQSLNADEASGFVRTYIQHGLRDIERTIKHVPTDDEMTTADSPYTDPDSQTRALKLLVLFIKNLIRKSIVAPEQIYYEIQEICVRYRWVKEVRDFRNFMETGV</sequence>
<evidence type="ECO:0000256" key="1">
    <source>
        <dbReference type="SAM" id="MobiDB-lite"/>
    </source>
</evidence>
<feature type="non-terminal residue" evidence="2">
    <location>
        <position position="1"/>
    </location>
</feature>
<evidence type="ECO:0008006" key="4">
    <source>
        <dbReference type="Google" id="ProtNLM"/>
    </source>
</evidence>
<evidence type="ECO:0000313" key="2">
    <source>
        <dbReference type="EMBL" id="KAK5126158.1"/>
    </source>
</evidence>
<protein>
    <recommendedName>
        <fullName evidence="4">CCR4-NOT transcription complex subunit 11</fullName>
    </recommendedName>
</protein>
<accession>A0ABR0KSR5</accession>
<dbReference type="InterPro" id="IPR019312">
    <property type="entry name" value="CNOT11"/>
</dbReference>
<evidence type="ECO:0000313" key="3">
    <source>
        <dbReference type="Proteomes" id="UP001357485"/>
    </source>
</evidence>
<reference evidence="2 3" key="1">
    <citation type="submission" date="2023-08" db="EMBL/GenBank/DDBJ databases">
        <title>Black Yeasts Isolated from many extreme environments.</title>
        <authorList>
            <person name="Coleine C."/>
            <person name="Stajich J.E."/>
            <person name="Selbmann L."/>
        </authorList>
    </citation>
    <scope>NUCLEOTIDE SEQUENCE [LARGE SCALE GENOMIC DNA]</scope>
    <source>
        <strain evidence="2 3">CCFEE 536</strain>
    </source>
</reference>
<dbReference type="Pfam" id="PF10155">
    <property type="entry name" value="CNOT11"/>
    <property type="match status" value="1"/>
</dbReference>
<keyword evidence="3" id="KW-1185">Reference proteome</keyword>
<comment type="caution">
    <text evidence="2">The sequence shown here is derived from an EMBL/GenBank/DDBJ whole genome shotgun (WGS) entry which is preliminary data.</text>
</comment>
<feature type="region of interest" description="Disordered" evidence="1">
    <location>
        <begin position="1"/>
        <end position="48"/>
    </location>
</feature>
<organism evidence="2 3">
    <name type="scientific">Cryomyces antarcticus</name>
    <dbReference type="NCBI Taxonomy" id="329879"/>
    <lineage>
        <taxon>Eukaryota</taxon>
        <taxon>Fungi</taxon>
        <taxon>Dikarya</taxon>
        <taxon>Ascomycota</taxon>
        <taxon>Pezizomycotina</taxon>
        <taxon>Dothideomycetes</taxon>
        <taxon>Dothideomycetes incertae sedis</taxon>
        <taxon>Cryomyces</taxon>
    </lineage>
</organism>
<feature type="compositionally biased region" description="Low complexity" evidence="1">
    <location>
        <begin position="18"/>
        <end position="27"/>
    </location>
</feature>
<feature type="compositionally biased region" description="Basic and acidic residues" evidence="1">
    <location>
        <begin position="1"/>
        <end position="16"/>
    </location>
</feature>
<dbReference type="Proteomes" id="UP001357485">
    <property type="component" value="Unassembled WGS sequence"/>
</dbReference>
<gene>
    <name evidence="2" type="ORF">LTR16_003154</name>
</gene>
<name>A0ABR0KSR5_9PEZI</name>
<proteinExistence type="predicted"/>